<evidence type="ECO:0000256" key="4">
    <source>
        <dbReference type="ARBA" id="ARBA00022840"/>
    </source>
</evidence>
<dbReference type="SUPFAM" id="SSF52540">
    <property type="entry name" value="P-loop containing nucleoside triphosphate hydrolases"/>
    <property type="match status" value="1"/>
</dbReference>
<keyword evidence="5" id="KW-1278">Translocase</keyword>
<keyword evidence="1" id="KW-0813">Transport</keyword>
<dbReference type="GO" id="GO:0005524">
    <property type="term" value="F:ATP binding"/>
    <property type="evidence" value="ECO:0007669"/>
    <property type="project" value="UniProtKB-KW"/>
</dbReference>
<keyword evidence="2" id="KW-1003">Cell membrane</keyword>
<name>A0ABS9XIR9_9ACTN</name>
<sequence>MTETMVEAMNRDTTTNSIVITQLRKSYEKSADADAAYAVDNISFDVPKGQFVTLLGPSGCGKTTTLRCVAGLEHATEGRIEMGGEVVFDAARKRHVRPEERPIAMVPQSYGIWPHMKVIDNAAFPMRHGRNRRRGPEVRQRALEMLEQVGLAGMADRWATQLSGGQQQRLALARALLGDPEVLLLDEPLSNLDAKLRAKLRQELRSFQEQFGVTALYVTHDQAEALAMSDTVIVMNKGRIEQIDRPERLYDHPRSSFVADFIGSANLFPVRDASAGTRGGVLARTDLGPVLCSRTAPGEEVRHHNGGFVCVRPEDVGVRPADADAAPADNEFTGVVESAEFLGDRLELVVRSANLPITVSTRAGQDLRPGREVVLRLSPAATSYLAN</sequence>
<gene>
    <name evidence="8" type="ORF">MQN93_19825</name>
</gene>
<evidence type="ECO:0000313" key="8">
    <source>
        <dbReference type="EMBL" id="MCI3241973.1"/>
    </source>
</evidence>
<comment type="caution">
    <text evidence="8">The sequence shown here is derived from an EMBL/GenBank/DDBJ whole genome shotgun (WGS) entry which is preliminary data.</text>
</comment>
<organism evidence="8 9">
    <name type="scientific">Streptomyces spinosisporus</name>
    <dbReference type="NCBI Taxonomy" id="2927582"/>
    <lineage>
        <taxon>Bacteria</taxon>
        <taxon>Bacillati</taxon>
        <taxon>Actinomycetota</taxon>
        <taxon>Actinomycetes</taxon>
        <taxon>Kitasatosporales</taxon>
        <taxon>Streptomycetaceae</taxon>
        <taxon>Streptomyces</taxon>
    </lineage>
</organism>
<dbReference type="InterPro" id="IPR027417">
    <property type="entry name" value="P-loop_NTPase"/>
</dbReference>
<dbReference type="Proteomes" id="UP001165270">
    <property type="component" value="Unassembled WGS sequence"/>
</dbReference>
<evidence type="ECO:0000313" key="9">
    <source>
        <dbReference type="Proteomes" id="UP001165270"/>
    </source>
</evidence>
<dbReference type="Pfam" id="PF08402">
    <property type="entry name" value="TOBE_2"/>
    <property type="match status" value="1"/>
</dbReference>
<dbReference type="PANTHER" id="PTHR43875">
    <property type="entry name" value="MALTODEXTRIN IMPORT ATP-BINDING PROTEIN MSMX"/>
    <property type="match status" value="1"/>
</dbReference>
<reference evidence="8" key="1">
    <citation type="submission" date="2022-03" db="EMBL/GenBank/DDBJ databases">
        <title>Streptomyces 7R015 and 7R016 isolated from Barleria lupulina in Thailand.</title>
        <authorList>
            <person name="Kanchanasin P."/>
            <person name="Phongsopitanun W."/>
            <person name="Tanasupawat S."/>
        </authorList>
    </citation>
    <scope>NUCLEOTIDE SEQUENCE</scope>
    <source>
        <strain evidence="8">7R016</strain>
    </source>
</reference>
<dbReference type="Pfam" id="PF00005">
    <property type="entry name" value="ABC_tran"/>
    <property type="match status" value="1"/>
</dbReference>
<dbReference type="SUPFAM" id="SSF50331">
    <property type="entry name" value="MOP-like"/>
    <property type="match status" value="1"/>
</dbReference>
<keyword evidence="3" id="KW-0547">Nucleotide-binding</keyword>
<evidence type="ECO:0000256" key="2">
    <source>
        <dbReference type="ARBA" id="ARBA00022475"/>
    </source>
</evidence>
<dbReference type="Gene3D" id="2.40.50.100">
    <property type="match status" value="1"/>
</dbReference>
<dbReference type="InterPro" id="IPR008995">
    <property type="entry name" value="Mo/tungstate-bd_C_term_dom"/>
</dbReference>
<dbReference type="RefSeq" id="WP_242710585.1">
    <property type="nucleotide sequence ID" value="NZ_JALDAX010000007.1"/>
</dbReference>
<protein>
    <submittedName>
        <fullName evidence="8">ABC transporter ATP-binding protein</fullName>
    </submittedName>
</protein>
<dbReference type="PANTHER" id="PTHR43875:SF15">
    <property type="entry name" value="TREHALOSE IMPORT ATP-BINDING PROTEIN SUGC"/>
    <property type="match status" value="1"/>
</dbReference>
<accession>A0ABS9XIR9</accession>
<evidence type="ECO:0000259" key="7">
    <source>
        <dbReference type="PROSITE" id="PS50893"/>
    </source>
</evidence>
<dbReference type="Gene3D" id="3.40.50.300">
    <property type="entry name" value="P-loop containing nucleotide triphosphate hydrolases"/>
    <property type="match status" value="1"/>
</dbReference>
<dbReference type="InterPro" id="IPR013611">
    <property type="entry name" value="Transp-assoc_OB_typ2"/>
</dbReference>
<dbReference type="EMBL" id="JALDAX010000007">
    <property type="protein sequence ID" value="MCI3241973.1"/>
    <property type="molecule type" value="Genomic_DNA"/>
</dbReference>
<dbReference type="InterPro" id="IPR017871">
    <property type="entry name" value="ABC_transporter-like_CS"/>
</dbReference>
<dbReference type="PROSITE" id="PS00211">
    <property type="entry name" value="ABC_TRANSPORTER_1"/>
    <property type="match status" value="1"/>
</dbReference>
<keyword evidence="9" id="KW-1185">Reference proteome</keyword>
<feature type="domain" description="ABC transporter" evidence="7">
    <location>
        <begin position="18"/>
        <end position="262"/>
    </location>
</feature>
<evidence type="ECO:0000256" key="1">
    <source>
        <dbReference type="ARBA" id="ARBA00022448"/>
    </source>
</evidence>
<evidence type="ECO:0000256" key="6">
    <source>
        <dbReference type="ARBA" id="ARBA00023136"/>
    </source>
</evidence>
<dbReference type="PROSITE" id="PS50893">
    <property type="entry name" value="ABC_TRANSPORTER_2"/>
    <property type="match status" value="1"/>
</dbReference>
<dbReference type="InterPro" id="IPR003439">
    <property type="entry name" value="ABC_transporter-like_ATP-bd"/>
</dbReference>
<evidence type="ECO:0000256" key="5">
    <source>
        <dbReference type="ARBA" id="ARBA00022967"/>
    </source>
</evidence>
<dbReference type="InterPro" id="IPR003593">
    <property type="entry name" value="AAA+_ATPase"/>
</dbReference>
<dbReference type="SMART" id="SM00382">
    <property type="entry name" value="AAA"/>
    <property type="match status" value="1"/>
</dbReference>
<keyword evidence="4 8" id="KW-0067">ATP-binding</keyword>
<proteinExistence type="predicted"/>
<evidence type="ECO:0000256" key="3">
    <source>
        <dbReference type="ARBA" id="ARBA00022741"/>
    </source>
</evidence>
<dbReference type="InterPro" id="IPR047641">
    <property type="entry name" value="ABC_transpr_MalK/UgpC-like"/>
</dbReference>
<keyword evidence="6" id="KW-0472">Membrane</keyword>